<dbReference type="Proteomes" id="UP001341281">
    <property type="component" value="Chromosome 10"/>
</dbReference>
<accession>A0AAQ3UQL7</accession>
<dbReference type="EMBL" id="CP144754">
    <property type="protein sequence ID" value="WVZ96734.1"/>
    <property type="molecule type" value="Genomic_DNA"/>
</dbReference>
<name>A0AAQ3UQL7_PASNO</name>
<reference evidence="1 2" key="1">
    <citation type="submission" date="2024-02" db="EMBL/GenBank/DDBJ databases">
        <title>High-quality chromosome-scale genome assembly of Pensacola bahiagrass (Paspalum notatum Flugge var. saurae).</title>
        <authorList>
            <person name="Vega J.M."/>
            <person name="Podio M."/>
            <person name="Orjuela J."/>
            <person name="Siena L.A."/>
            <person name="Pessino S.C."/>
            <person name="Combes M.C."/>
            <person name="Mariac C."/>
            <person name="Albertini E."/>
            <person name="Pupilli F."/>
            <person name="Ortiz J.P.A."/>
            <person name="Leblanc O."/>
        </authorList>
    </citation>
    <scope>NUCLEOTIDE SEQUENCE [LARGE SCALE GENOMIC DNA]</scope>
    <source>
        <strain evidence="1">R1</strain>
        <tissue evidence="1">Leaf</tissue>
    </source>
</reference>
<organism evidence="1 2">
    <name type="scientific">Paspalum notatum var. saurae</name>
    <dbReference type="NCBI Taxonomy" id="547442"/>
    <lineage>
        <taxon>Eukaryota</taxon>
        <taxon>Viridiplantae</taxon>
        <taxon>Streptophyta</taxon>
        <taxon>Embryophyta</taxon>
        <taxon>Tracheophyta</taxon>
        <taxon>Spermatophyta</taxon>
        <taxon>Magnoliopsida</taxon>
        <taxon>Liliopsida</taxon>
        <taxon>Poales</taxon>
        <taxon>Poaceae</taxon>
        <taxon>PACMAD clade</taxon>
        <taxon>Panicoideae</taxon>
        <taxon>Andropogonodae</taxon>
        <taxon>Paspaleae</taxon>
        <taxon>Paspalinae</taxon>
        <taxon>Paspalum</taxon>
    </lineage>
</organism>
<proteinExistence type="predicted"/>
<keyword evidence="2" id="KW-1185">Reference proteome</keyword>
<dbReference type="AlphaFoldDB" id="A0AAQ3UQL7"/>
<protein>
    <submittedName>
        <fullName evidence="1">Uncharacterized protein</fullName>
    </submittedName>
</protein>
<sequence>MIVRRAASQSRRRHLRSEAARGILAVEFLFMVADRPWCALDPGRAHGTPTRSAPSPCPSSFVGICCVVIFVSVSR</sequence>
<evidence type="ECO:0000313" key="2">
    <source>
        <dbReference type="Proteomes" id="UP001341281"/>
    </source>
</evidence>
<gene>
    <name evidence="1" type="ORF">U9M48_042335</name>
</gene>
<evidence type="ECO:0000313" key="1">
    <source>
        <dbReference type="EMBL" id="WVZ96734.1"/>
    </source>
</evidence>